<gene>
    <name evidence="1" type="ORF">ABC969_07040</name>
</gene>
<comment type="caution">
    <text evidence="1">The sequence shown here is derived from an EMBL/GenBank/DDBJ whole genome shotgun (WGS) entry which is preliminary data.</text>
</comment>
<keyword evidence="2" id="KW-1185">Reference proteome</keyword>
<proteinExistence type="predicted"/>
<protein>
    <recommendedName>
        <fullName evidence="3">Transposase</fullName>
    </recommendedName>
</protein>
<organism evidence="1 2">
    <name type="scientific">Sphingomonas qilianensis</name>
    <dbReference type="NCBI Taxonomy" id="1736690"/>
    <lineage>
        <taxon>Bacteria</taxon>
        <taxon>Pseudomonadati</taxon>
        <taxon>Pseudomonadota</taxon>
        <taxon>Alphaproteobacteria</taxon>
        <taxon>Sphingomonadales</taxon>
        <taxon>Sphingomonadaceae</taxon>
        <taxon>Sphingomonas</taxon>
    </lineage>
</organism>
<dbReference type="Proteomes" id="UP001404104">
    <property type="component" value="Unassembled WGS sequence"/>
</dbReference>
<evidence type="ECO:0000313" key="1">
    <source>
        <dbReference type="EMBL" id="MEN2786176.1"/>
    </source>
</evidence>
<sequence>MRDPEAERYPQAFFSTDITIKPEDIIAPYVRRWLIEATFAETRAHLGLYSLVSL</sequence>
<dbReference type="EMBL" id="JBDIMF010000002">
    <property type="protein sequence ID" value="MEN2786176.1"/>
    <property type="molecule type" value="Genomic_DNA"/>
</dbReference>
<name>A0ABU9XTL0_9SPHN</name>
<accession>A0ABU9XTL0</accession>
<dbReference type="RefSeq" id="WP_345863978.1">
    <property type="nucleotide sequence ID" value="NZ_JBDIMF010000002.1"/>
</dbReference>
<evidence type="ECO:0000313" key="2">
    <source>
        <dbReference type="Proteomes" id="UP001404104"/>
    </source>
</evidence>
<evidence type="ECO:0008006" key="3">
    <source>
        <dbReference type="Google" id="ProtNLM"/>
    </source>
</evidence>
<reference evidence="1 2" key="1">
    <citation type="submission" date="2024-05" db="EMBL/GenBank/DDBJ databases">
        <authorList>
            <person name="Liu Q."/>
            <person name="Xin Y.-H."/>
        </authorList>
    </citation>
    <scope>NUCLEOTIDE SEQUENCE [LARGE SCALE GENOMIC DNA]</scope>
    <source>
        <strain evidence="1 2">CGMCC 1.15349</strain>
    </source>
</reference>